<keyword evidence="2" id="KW-0119">Carbohydrate metabolism</keyword>
<dbReference type="PANTHER" id="PTHR43103:SF3">
    <property type="entry name" value="ADP-L-GLYCERO-D-MANNO-HEPTOSE-6-EPIMERASE"/>
    <property type="match status" value="1"/>
</dbReference>
<dbReference type="Pfam" id="PF01370">
    <property type="entry name" value="Epimerase"/>
    <property type="match status" value="1"/>
</dbReference>
<proteinExistence type="predicted"/>
<dbReference type="InterPro" id="IPR036291">
    <property type="entry name" value="NAD(P)-bd_dom_sf"/>
</dbReference>
<organism evidence="4 5">
    <name type="scientific">Agrobacterium vitis</name>
    <name type="common">Rhizobium vitis</name>
    <dbReference type="NCBI Taxonomy" id="373"/>
    <lineage>
        <taxon>Bacteria</taxon>
        <taxon>Pseudomonadati</taxon>
        <taxon>Pseudomonadota</taxon>
        <taxon>Alphaproteobacteria</taxon>
        <taxon>Hyphomicrobiales</taxon>
        <taxon>Rhizobiaceae</taxon>
        <taxon>Rhizobium/Agrobacterium group</taxon>
        <taxon>Agrobacterium</taxon>
    </lineage>
</organism>
<evidence type="ECO:0000313" key="4">
    <source>
        <dbReference type="EMBL" id="MBF2714143.1"/>
    </source>
</evidence>
<protein>
    <submittedName>
        <fullName evidence="4">NAD-dependent epimerase/dehydratase family protein</fullName>
    </submittedName>
</protein>
<gene>
    <name evidence="4" type="ORF">IEI95_007720</name>
</gene>
<reference evidence="4" key="1">
    <citation type="submission" date="2020-11" db="EMBL/GenBank/DDBJ databases">
        <title>Agrobacterium vitis strain K377 genome.</title>
        <authorList>
            <person name="Xi H."/>
        </authorList>
    </citation>
    <scope>NUCLEOTIDE SEQUENCE</scope>
    <source>
        <strain evidence="4">K377</strain>
    </source>
</reference>
<evidence type="ECO:0000259" key="3">
    <source>
        <dbReference type="Pfam" id="PF01370"/>
    </source>
</evidence>
<name>A0AAE2R993_AGRVI</name>
<dbReference type="Gene3D" id="3.40.50.720">
    <property type="entry name" value="NAD(P)-binding Rossmann-like Domain"/>
    <property type="match status" value="1"/>
</dbReference>
<dbReference type="Gene3D" id="3.90.25.10">
    <property type="entry name" value="UDP-galactose 4-epimerase, domain 1"/>
    <property type="match status" value="1"/>
</dbReference>
<dbReference type="PANTHER" id="PTHR43103">
    <property type="entry name" value="NUCLEOSIDE-DIPHOSPHATE-SUGAR EPIMERASE"/>
    <property type="match status" value="1"/>
</dbReference>
<comment type="caution">
    <text evidence="4">The sequence shown here is derived from an EMBL/GenBank/DDBJ whole genome shotgun (WGS) entry which is preliminary data.</text>
</comment>
<accession>A0AAE2R993</accession>
<sequence>MGGVAPIGTLADCREDDVVVGATGQGGQVVRIGVTGAGGFVGTALIHRLVAKDIGCGFANPTIVAIDAMLPADLPTTVERAEGDLCDPSFRQQLFAEPFDVLFHLAAVPGGAAERDYSAGWNLNVEAAVAMLELLAQQKTPARLVFASSIGVFGVPLPKTSVDDETLPLPSMSYGTQKLILEALIADYARRKLVDGIAVRLPGILARPRVKGGHLSAYMSDILHSLRAGESFTCPVSEDSSSWFMSRYRCVENLVHAAALPSFSLGPRRAFNLPALRLTMTELVDGAAVHFGSRVRSLVSYEPDAALQAQFGSYPPLVTAIADRLGFKHDGSAAVLVAEALGLDPVEIGVGAA</sequence>
<dbReference type="RefSeq" id="WP_081356552.1">
    <property type="nucleotide sequence ID" value="NZ_CP118261.1"/>
</dbReference>
<keyword evidence="1" id="KW-0521">NADP</keyword>
<dbReference type="EMBL" id="JACXXJ020000003">
    <property type="protein sequence ID" value="MBF2714143.1"/>
    <property type="molecule type" value="Genomic_DNA"/>
</dbReference>
<dbReference type="AlphaFoldDB" id="A0AAE2R993"/>
<evidence type="ECO:0000313" key="5">
    <source>
        <dbReference type="Proteomes" id="UP000655037"/>
    </source>
</evidence>
<feature type="domain" description="NAD-dependent epimerase/dehydratase" evidence="3">
    <location>
        <begin position="34"/>
        <end position="230"/>
    </location>
</feature>
<dbReference type="SUPFAM" id="SSF51735">
    <property type="entry name" value="NAD(P)-binding Rossmann-fold domains"/>
    <property type="match status" value="1"/>
</dbReference>
<dbReference type="InterPro" id="IPR001509">
    <property type="entry name" value="Epimerase_deHydtase"/>
</dbReference>
<dbReference type="Proteomes" id="UP000655037">
    <property type="component" value="Unassembled WGS sequence"/>
</dbReference>
<evidence type="ECO:0000256" key="1">
    <source>
        <dbReference type="ARBA" id="ARBA00022857"/>
    </source>
</evidence>
<evidence type="ECO:0000256" key="2">
    <source>
        <dbReference type="ARBA" id="ARBA00023277"/>
    </source>
</evidence>